<dbReference type="GO" id="GO:0071972">
    <property type="term" value="F:peptidoglycan L,D-transpeptidase activity"/>
    <property type="evidence" value="ECO:0007669"/>
    <property type="project" value="TreeGrafter"/>
</dbReference>
<feature type="region of interest" description="Disordered" evidence="1">
    <location>
        <begin position="64"/>
        <end position="107"/>
    </location>
</feature>
<proteinExistence type="predicted"/>
<protein>
    <submittedName>
        <fullName evidence="3">Penicillin-binding protein 2</fullName>
    </submittedName>
</protein>
<gene>
    <name evidence="3" type="ORF">Q604_UNBC15604G0001</name>
</gene>
<name>W1XIE2_9ZZZZ</name>
<feature type="compositionally biased region" description="Polar residues" evidence="1">
    <location>
        <begin position="77"/>
        <end position="99"/>
    </location>
</feature>
<dbReference type="InterPro" id="IPR012338">
    <property type="entry name" value="Beta-lactam/transpept-like"/>
</dbReference>
<evidence type="ECO:0000313" key="3">
    <source>
        <dbReference type="EMBL" id="ETJ29871.1"/>
    </source>
</evidence>
<comment type="caution">
    <text evidence="3">The sequence shown here is derived from an EMBL/GenBank/DDBJ whole genome shotgun (WGS) entry which is preliminary data.</text>
</comment>
<organism evidence="3">
    <name type="scientific">human gut metagenome</name>
    <dbReference type="NCBI Taxonomy" id="408170"/>
    <lineage>
        <taxon>unclassified sequences</taxon>
        <taxon>metagenomes</taxon>
        <taxon>organismal metagenomes</taxon>
    </lineage>
</organism>
<feature type="domain" description="Penicillin-binding protein transpeptidase" evidence="2">
    <location>
        <begin position="1"/>
        <end position="55"/>
    </location>
</feature>
<evidence type="ECO:0000259" key="2">
    <source>
        <dbReference type="Pfam" id="PF00905"/>
    </source>
</evidence>
<accession>W1XIE2</accession>
<reference evidence="3" key="1">
    <citation type="submission" date="2013-12" db="EMBL/GenBank/DDBJ databases">
        <title>A Varibaculum cambriense genome reconstructed from a premature infant gut community with otherwise low bacterial novelty that shifts toward anaerobic metabolism during the third week of life.</title>
        <authorList>
            <person name="Brown C.T."/>
            <person name="Sharon I."/>
            <person name="Thomas B.C."/>
            <person name="Castelle C.J."/>
            <person name="Morowitz M.J."/>
            <person name="Banfield J.F."/>
        </authorList>
    </citation>
    <scope>NUCLEOTIDE SEQUENCE</scope>
</reference>
<dbReference type="Gene3D" id="3.40.710.10">
    <property type="entry name" value="DD-peptidase/beta-lactamase superfamily"/>
    <property type="match status" value="1"/>
</dbReference>
<dbReference type="AlphaFoldDB" id="W1XIE2"/>
<evidence type="ECO:0000256" key="1">
    <source>
        <dbReference type="SAM" id="MobiDB-lite"/>
    </source>
</evidence>
<dbReference type="EMBL" id="AZMM01015604">
    <property type="protein sequence ID" value="ETJ29871.1"/>
    <property type="molecule type" value="Genomic_DNA"/>
</dbReference>
<feature type="non-terminal residue" evidence="3">
    <location>
        <position position="1"/>
    </location>
</feature>
<dbReference type="GO" id="GO:0071555">
    <property type="term" value="P:cell wall organization"/>
    <property type="evidence" value="ECO:0007669"/>
    <property type="project" value="TreeGrafter"/>
</dbReference>
<dbReference type="PANTHER" id="PTHR30627">
    <property type="entry name" value="PEPTIDOGLYCAN D,D-TRANSPEPTIDASE"/>
    <property type="match status" value="1"/>
</dbReference>
<dbReference type="Pfam" id="PF00905">
    <property type="entry name" value="Transpeptidase"/>
    <property type="match status" value="1"/>
</dbReference>
<dbReference type="PANTHER" id="PTHR30627:SF2">
    <property type="entry name" value="PEPTIDOGLYCAN D,D-TRANSPEPTIDASE MRDA"/>
    <property type="match status" value="1"/>
</dbReference>
<dbReference type="GO" id="GO:0008658">
    <property type="term" value="F:penicillin binding"/>
    <property type="evidence" value="ECO:0007669"/>
    <property type="project" value="InterPro"/>
</dbReference>
<dbReference type="InterPro" id="IPR001460">
    <property type="entry name" value="PCN-bd_Tpept"/>
</dbReference>
<dbReference type="SUPFAM" id="SSF56601">
    <property type="entry name" value="beta-lactamase/transpeptidase-like"/>
    <property type="match status" value="1"/>
</dbReference>
<dbReference type="GO" id="GO:0005886">
    <property type="term" value="C:plasma membrane"/>
    <property type="evidence" value="ECO:0007669"/>
    <property type="project" value="TreeGrafter"/>
</dbReference>
<sequence length="107" mass="11249">DVAGKTGTSENAHGRDHGWFVAYAPYDKPQIVVVALVEQGSFGAGSAGPIVRDILAAYFNVPVNKKSNDTNSKSNKETATGTSINKGQKPQNAVTSGQPRESKFSAI</sequence>
<feature type="non-terminal residue" evidence="3">
    <location>
        <position position="107"/>
    </location>
</feature>
<dbReference type="InterPro" id="IPR050515">
    <property type="entry name" value="Beta-lactam/transpept"/>
</dbReference>